<dbReference type="PROSITE" id="PS50893">
    <property type="entry name" value="ABC_TRANSPORTER_2"/>
    <property type="match status" value="1"/>
</dbReference>
<dbReference type="RefSeq" id="WP_139465328.1">
    <property type="nucleotide sequence ID" value="NZ_VDHJ01000005.1"/>
</dbReference>
<dbReference type="OrthoDB" id="5296765at2"/>
<organism evidence="6 7">
    <name type="scientific">Corynebacterium tapiri</name>
    <dbReference type="NCBI Taxonomy" id="1448266"/>
    <lineage>
        <taxon>Bacteria</taxon>
        <taxon>Bacillati</taxon>
        <taxon>Actinomycetota</taxon>
        <taxon>Actinomycetes</taxon>
        <taxon>Mycobacteriales</taxon>
        <taxon>Corynebacteriaceae</taxon>
        <taxon>Corynebacterium</taxon>
    </lineage>
</organism>
<keyword evidence="3" id="KW-0547">Nucleotide-binding</keyword>
<dbReference type="InterPro" id="IPR017871">
    <property type="entry name" value="ABC_transporter-like_CS"/>
</dbReference>
<dbReference type="SUPFAM" id="SSF52540">
    <property type="entry name" value="P-loop containing nucleoside triphosphate hydrolases"/>
    <property type="match status" value="1"/>
</dbReference>
<dbReference type="PROSITE" id="PS00211">
    <property type="entry name" value="ABC_TRANSPORTER_1"/>
    <property type="match status" value="1"/>
</dbReference>
<dbReference type="Proteomes" id="UP000312032">
    <property type="component" value="Unassembled WGS sequence"/>
</dbReference>
<dbReference type="GO" id="GO:0005524">
    <property type="term" value="F:ATP binding"/>
    <property type="evidence" value="ECO:0007669"/>
    <property type="project" value="UniProtKB-KW"/>
</dbReference>
<dbReference type="GO" id="GO:0016887">
    <property type="term" value="F:ATP hydrolysis activity"/>
    <property type="evidence" value="ECO:0007669"/>
    <property type="project" value="InterPro"/>
</dbReference>
<dbReference type="AlphaFoldDB" id="A0A5C4U432"/>
<keyword evidence="2" id="KW-0813">Transport</keyword>
<evidence type="ECO:0000313" key="6">
    <source>
        <dbReference type="EMBL" id="TNL98483.1"/>
    </source>
</evidence>
<evidence type="ECO:0000256" key="2">
    <source>
        <dbReference type="ARBA" id="ARBA00022448"/>
    </source>
</evidence>
<gene>
    <name evidence="6" type="ORF">FHE74_04595</name>
</gene>
<reference evidence="6 7" key="1">
    <citation type="submission" date="2019-06" db="EMBL/GenBank/DDBJ databases">
        <authorList>
            <person name="Li J."/>
        </authorList>
    </citation>
    <scope>NUCLEOTIDE SEQUENCE [LARGE SCALE GENOMIC DNA]</scope>
    <source>
        <strain evidence="6 7">LMG 28165</strain>
    </source>
</reference>
<keyword evidence="4 6" id="KW-0067">ATP-binding</keyword>
<dbReference type="Pfam" id="PF00005">
    <property type="entry name" value="ABC_tran"/>
    <property type="match status" value="1"/>
</dbReference>
<keyword evidence="7" id="KW-1185">Reference proteome</keyword>
<proteinExistence type="inferred from homology"/>
<dbReference type="InterPro" id="IPR003439">
    <property type="entry name" value="ABC_transporter-like_ATP-bd"/>
</dbReference>
<protein>
    <submittedName>
        <fullName evidence="6">Metal ABC transporter ATP-binding protein</fullName>
    </submittedName>
</protein>
<evidence type="ECO:0000256" key="3">
    <source>
        <dbReference type="ARBA" id="ARBA00022741"/>
    </source>
</evidence>
<sequence>MSQAALTLDGLRVVYREVTALDVDKLQIAAGSITGLVGPNGSGKSTLLKASLGLVPALGHAHFSDARLGYLPQRSALDLSFPITVGEVALMGTYRDAGLFRRLKPAHRERAQRALERTQTADLRSRHISELSGGQLQRVLLARTLAQEPEVVLLDEPFAGVDTHSEALITDVLRELNRAGATIIIVHHDLSAVAKLCDDVVVLSSGRVVAQGPPSTALGTDVLRRAFGLETAP</sequence>
<comment type="caution">
    <text evidence="6">The sequence shown here is derived from an EMBL/GenBank/DDBJ whole genome shotgun (WGS) entry which is preliminary data.</text>
</comment>
<dbReference type="CDD" id="cd03235">
    <property type="entry name" value="ABC_Metallic_Cations"/>
    <property type="match status" value="1"/>
</dbReference>
<evidence type="ECO:0000256" key="4">
    <source>
        <dbReference type="ARBA" id="ARBA00022840"/>
    </source>
</evidence>
<dbReference type="SMART" id="SM00382">
    <property type="entry name" value="AAA"/>
    <property type="match status" value="1"/>
</dbReference>
<accession>A0A5C4U432</accession>
<evidence type="ECO:0000259" key="5">
    <source>
        <dbReference type="PROSITE" id="PS50893"/>
    </source>
</evidence>
<feature type="domain" description="ABC transporter" evidence="5">
    <location>
        <begin position="6"/>
        <end position="230"/>
    </location>
</feature>
<dbReference type="InterPro" id="IPR003593">
    <property type="entry name" value="AAA+_ATPase"/>
</dbReference>
<dbReference type="PANTHER" id="PTHR42734">
    <property type="entry name" value="METAL TRANSPORT SYSTEM ATP-BINDING PROTEIN TM_0124-RELATED"/>
    <property type="match status" value="1"/>
</dbReference>
<dbReference type="InterPro" id="IPR050153">
    <property type="entry name" value="Metal_Ion_Import_ABC"/>
</dbReference>
<comment type="similarity">
    <text evidence="1">Belongs to the ABC transporter superfamily.</text>
</comment>
<dbReference type="InterPro" id="IPR027417">
    <property type="entry name" value="P-loop_NTPase"/>
</dbReference>
<dbReference type="EMBL" id="VDHJ01000005">
    <property type="protein sequence ID" value="TNL98483.1"/>
    <property type="molecule type" value="Genomic_DNA"/>
</dbReference>
<dbReference type="Gene3D" id="3.40.50.300">
    <property type="entry name" value="P-loop containing nucleotide triphosphate hydrolases"/>
    <property type="match status" value="1"/>
</dbReference>
<evidence type="ECO:0000256" key="1">
    <source>
        <dbReference type="ARBA" id="ARBA00005417"/>
    </source>
</evidence>
<name>A0A5C4U432_9CORY</name>
<dbReference type="PANTHER" id="PTHR42734:SF5">
    <property type="entry name" value="IRON TRANSPORT SYSTEM ATP-BINDING PROTEIN HI_0361-RELATED"/>
    <property type="match status" value="1"/>
</dbReference>
<evidence type="ECO:0000313" key="7">
    <source>
        <dbReference type="Proteomes" id="UP000312032"/>
    </source>
</evidence>